<dbReference type="Proteomes" id="UP000022141">
    <property type="component" value="Unassembled WGS sequence"/>
</dbReference>
<sequence>MTGEAKGMWLGLLGVAAFSLTLPATRVAVASLSPLFVGMGRVVVAALPAAIYLLLNRRGWPSRKQFKSLVVVALGVAFGFPVLSALAMREVHASHAGIMLGVLPLATAAAGAAFSGERPSAGFWAMALLGSLLVVAFSLKEGGGSVNWADMALLAAVASAAIGYAEGTRLTRSLGGVQVISWAVVIAAPVLLIPAGVFAPVSVAVPLEAWLAFLYVSLVSQFLGFIPWYRGLALGGIARVGQTQLLQPFFTLAAAALFLSESVDALALVIAVLVCLTVAVGRKMRVATP</sequence>
<keyword evidence="3 6" id="KW-0812">Transmembrane</keyword>
<dbReference type="eggNOG" id="COG0697">
    <property type="taxonomic scope" value="Bacteria"/>
</dbReference>
<keyword evidence="4 6" id="KW-1133">Transmembrane helix</keyword>
<proteinExistence type="inferred from homology"/>
<dbReference type="InterPro" id="IPR037185">
    <property type="entry name" value="EmrE-like"/>
</dbReference>
<accession>A0A011R5G5</accession>
<feature type="transmembrane region" description="Helical" evidence="6">
    <location>
        <begin position="145"/>
        <end position="167"/>
    </location>
</feature>
<keyword evidence="9" id="KW-1185">Reference proteome</keyword>
<feature type="transmembrane region" description="Helical" evidence="6">
    <location>
        <begin position="241"/>
        <end position="259"/>
    </location>
</feature>
<dbReference type="EMBL" id="JEMY01000044">
    <property type="protein sequence ID" value="EXI86379.1"/>
    <property type="molecule type" value="Genomic_DNA"/>
</dbReference>
<feature type="domain" description="EamA" evidence="7">
    <location>
        <begin position="148"/>
        <end position="279"/>
    </location>
</feature>
<dbReference type="AlphaFoldDB" id="A0A011R5G5"/>
<evidence type="ECO:0000313" key="8">
    <source>
        <dbReference type="EMBL" id="EXI86379.1"/>
    </source>
</evidence>
<dbReference type="PANTHER" id="PTHR32322:SF2">
    <property type="entry name" value="EAMA DOMAIN-CONTAINING PROTEIN"/>
    <property type="match status" value="1"/>
</dbReference>
<evidence type="ECO:0000256" key="6">
    <source>
        <dbReference type="SAM" id="Phobius"/>
    </source>
</evidence>
<comment type="caution">
    <text evidence="8">The sequence shown here is derived from an EMBL/GenBank/DDBJ whole genome shotgun (WGS) entry which is preliminary data.</text>
</comment>
<dbReference type="GO" id="GO:0016020">
    <property type="term" value="C:membrane"/>
    <property type="evidence" value="ECO:0007669"/>
    <property type="project" value="UniProtKB-SubCell"/>
</dbReference>
<feature type="transmembrane region" description="Helical" evidence="6">
    <location>
        <begin position="93"/>
        <end position="114"/>
    </location>
</feature>
<dbReference type="STRING" id="1454004.AW11_03158"/>
<feature type="transmembrane region" description="Helical" evidence="6">
    <location>
        <begin position="265"/>
        <end position="281"/>
    </location>
</feature>
<evidence type="ECO:0000256" key="2">
    <source>
        <dbReference type="ARBA" id="ARBA00007362"/>
    </source>
</evidence>
<dbReference type="PANTHER" id="PTHR32322">
    <property type="entry name" value="INNER MEMBRANE TRANSPORTER"/>
    <property type="match status" value="1"/>
</dbReference>
<organism evidence="8 9">
    <name type="scientific">Accumulibacter regalis</name>
    <dbReference type="NCBI Taxonomy" id="522306"/>
    <lineage>
        <taxon>Bacteria</taxon>
        <taxon>Pseudomonadati</taxon>
        <taxon>Pseudomonadota</taxon>
        <taxon>Betaproteobacteria</taxon>
        <taxon>Candidatus Accumulibacter</taxon>
    </lineage>
</organism>
<dbReference type="PATRIC" id="fig|1454004.3.peg.3257"/>
<gene>
    <name evidence="8" type="ORF">AW11_03158</name>
</gene>
<dbReference type="SUPFAM" id="SSF103481">
    <property type="entry name" value="Multidrug resistance efflux transporter EmrE"/>
    <property type="match status" value="2"/>
</dbReference>
<reference evidence="8" key="1">
    <citation type="submission" date="2014-02" db="EMBL/GenBank/DDBJ databases">
        <title>Expanding our view of genomic diversity in Candidatus Accumulibacter clades.</title>
        <authorList>
            <person name="Skennerton C.T."/>
            <person name="Barr J.J."/>
            <person name="Slater F.R."/>
            <person name="Bond P.L."/>
            <person name="Tyson G.W."/>
        </authorList>
    </citation>
    <scope>NUCLEOTIDE SEQUENCE [LARGE SCALE GENOMIC DNA]</scope>
</reference>
<feature type="transmembrane region" description="Helical" evidence="6">
    <location>
        <begin position="67"/>
        <end position="87"/>
    </location>
</feature>
<feature type="transmembrane region" description="Helical" evidence="6">
    <location>
        <begin position="36"/>
        <end position="55"/>
    </location>
</feature>
<evidence type="ECO:0000256" key="5">
    <source>
        <dbReference type="ARBA" id="ARBA00023136"/>
    </source>
</evidence>
<comment type="subcellular location">
    <subcellularLocation>
        <location evidence="1">Membrane</location>
        <topology evidence="1">Multi-pass membrane protein</topology>
    </subcellularLocation>
</comment>
<evidence type="ECO:0000256" key="4">
    <source>
        <dbReference type="ARBA" id="ARBA00022989"/>
    </source>
</evidence>
<feature type="transmembrane region" description="Helical" evidence="6">
    <location>
        <begin position="179"/>
        <end position="203"/>
    </location>
</feature>
<evidence type="ECO:0000259" key="7">
    <source>
        <dbReference type="Pfam" id="PF00892"/>
    </source>
</evidence>
<dbReference type="Pfam" id="PF00892">
    <property type="entry name" value="EamA"/>
    <property type="match status" value="2"/>
</dbReference>
<feature type="transmembrane region" description="Helical" evidence="6">
    <location>
        <begin position="121"/>
        <end position="139"/>
    </location>
</feature>
<evidence type="ECO:0000256" key="3">
    <source>
        <dbReference type="ARBA" id="ARBA00022692"/>
    </source>
</evidence>
<name>A0A011R5G5_ACCRE</name>
<protein>
    <submittedName>
        <fullName evidence="8">Carboxylate/amino acid/amine transporter</fullName>
    </submittedName>
</protein>
<feature type="domain" description="EamA" evidence="7">
    <location>
        <begin position="6"/>
        <end position="131"/>
    </location>
</feature>
<comment type="similarity">
    <text evidence="2">Belongs to the EamA transporter family.</text>
</comment>
<dbReference type="InterPro" id="IPR000620">
    <property type="entry name" value="EamA_dom"/>
</dbReference>
<evidence type="ECO:0000256" key="1">
    <source>
        <dbReference type="ARBA" id="ARBA00004141"/>
    </source>
</evidence>
<dbReference type="InterPro" id="IPR050638">
    <property type="entry name" value="AA-Vitamin_Transporters"/>
</dbReference>
<keyword evidence="5 6" id="KW-0472">Membrane</keyword>
<evidence type="ECO:0000313" key="9">
    <source>
        <dbReference type="Proteomes" id="UP000022141"/>
    </source>
</evidence>
<feature type="transmembrane region" description="Helical" evidence="6">
    <location>
        <begin position="209"/>
        <end position="229"/>
    </location>
</feature>